<comment type="caution">
    <text evidence="2">The sequence shown here is derived from an EMBL/GenBank/DDBJ whole genome shotgun (WGS) entry which is preliminary data.</text>
</comment>
<dbReference type="GO" id="GO:0008999">
    <property type="term" value="F:protein-N-terminal-alanine acetyltransferase activity"/>
    <property type="evidence" value="ECO:0007669"/>
    <property type="project" value="UniProtKB-EC"/>
</dbReference>
<sequence>MAAMFSFDAFPRLETDRFILRKTEERDIADLYELYSDPEVVKYTPLHPLIDLDEARQEMNWHLEIFEQQVGIRWVIEDKASEKIIGTCGFLHYVKEYARTELGYDLAPAYWRCGIMSEVAVPIIAFGFNRMHLHCIEAKVDAANAASIGLLAKLGFKPASELKEYEFEKGQYIELLHFSMLRKEYRQLRFL</sequence>
<dbReference type="InterPro" id="IPR016181">
    <property type="entry name" value="Acyl_CoA_acyltransferase"/>
</dbReference>
<evidence type="ECO:0000259" key="1">
    <source>
        <dbReference type="PROSITE" id="PS51186"/>
    </source>
</evidence>
<dbReference type="PANTHER" id="PTHR43792:SF9">
    <property type="entry name" value="RIBOSOMAL-PROTEIN-ALANINE ACETYLTRANSFERASE"/>
    <property type="match status" value="1"/>
</dbReference>
<dbReference type="Proteomes" id="UP000518605">
    <property type="component" value="Unassembled WGS sequence"/>
</dbReference>
<evidence type="ECO:0000313" key="2">
    <source>
        <dbReference type="EMBL" id="MBB3151266.1"/>
    </source>
</evidence>
<dbReference type="EMBL" id="JACHXW010000003">
    <property type="protein sequence ID" value="MBB3151266.1"/>
    <property type="molecule type" value="Genomic_DNA"/>
</dbReference>
<dbReference type="EC" id="2.3.1.267" evidence="2"/>
<accession>A0A7W5C546</accession>
<keyword evidence="3" id="KW-1185">Reference proteome</keyword>
<keyword evidence="2" id="KW-0012">Acyltransferase</keyword>
<dbReference type="RefSeq" id="WP_183560068.1">
    <property type="nucleotide sequence ID" value="NZ_CBCSLB010000002.1"/>
</dbReference>
<dbReference type="PROSITE" id="PS51186">
    <property type="entry name" value="GNAT"/>
    <property type="match status" value="1"/>
</dbReference>
<name>A0A7W5C546_9BACL</name>
<protein>
    <submittedName>
        <fullName evidence="2">Ribosomal-protein-alanine N-acetyltransferase</fullName>
        <ecNumber evidence="2">2.3.1.267</ecNumber>
    </submittedName>
</protein>
<dbReference type="SUPFAM" id="SSF55729">
    <property type="entry name" value="Acyl-CoA N-acyltransferases (Nat)"/>
    <property type="match status" value="1"/>
</dbReference>
<gene>
    <name evidence="2" type="ORF">FHS16_001309</name>
</gene>
<dbReference type="Pfam" id="PF13302">
    <property type="entry name" value="Acetyltransf_3"/>
    <property type="match status" value="1"/>
</dbReference>
<proteinExistence type="predicted"/>
<dbReference type="InterPro" id="IPR051531">
    <property type="entry name" value="N-acetyltransferase"/>
</dbReference>
<dbReference type="PANTHER" id="PTHR43792">
    <property type="entry name" value="GNAT FAMILY, PUTATIVE (AFU_ORTHOLOGUE AFUA_3G00765)-RELATED-RELATED"/>
    <property type="match status" value="1"/>
</dbReference>
<reference evidence="2 3" key="1">
    <citation type="submission" date="2020-08" db="EMBL/GenBank/DDBJ databases">
        <title>Genomic Encyclopedia of Type Strains, Phase III (KMG-III): the genomes of soil and plant-associated and newly described type strains.</title>
        <authorList>
            <person name="Whitman W."/>
        </authorList>
    </citation>
    <scope>NUCLEOTIDE SEQUENCE [LARGE SCALE GENOMIC DNA]</scope>
    <source>
        <strain evidence="2 3">CECT 8234</strain>
    </source>
</reference>
<keyword evidence="2" id="KW-0808">Transferase</keyword>
<dbReference type="Gene3D" id="3.40.630.30">
    <property type="match status" value="1"/>
</dbReference>
<dbReference type="InterPro" id="IPR000182">
    <property type="entry name" value="GNAT_dom"/>
</dbReference>
<evidence type="ECO:0000313" key="3">
    <source>
        <dbReference type="Proteomes" id="UP000518605"/>
    </source>
</evidence>
<dbReference type="AlphaFoldDB" id="A0A7W5C546"/>
<feature type="domain" description="N-acetyltransferase" evidence="1">
    <location>
        <begin position="18"/>
        <end position="174"/>
    </location>
</feature>
<dbReference type="GO" id="GO:0005737">
    <property type="term" value="C:cytoplasm"/>
    <property type="evidence" value="ECO:0007669"/>
    <property type="project" value="TreeGrafter"/>
</dbReference>
<organism evidence="2 3">
    <name type="scientific">Paenibacillus endophyticus</name>
    <dbReference type="NCBI Taxonomy" id="1294268"/>
    <lineage>
        <taxon>Bacteria</taxon>
        <taxon>Bacillati</taxon>
        <taxon>Bacillota</taxon>
        <taxon>Bacilli</taxon>
        <taxon>Bacillales</taxon>
        <taxon>Paenibacillaceae</taxon>
        <taxon>Paenibacillus</taxon>
    </lineage>
</organism>